<evidence type="ECO:0000259" key="1">
    <source>
        <dbReference type="PROSITE" id="PS50181"/>
    </source>
</evidence>
<proteinExistence type="predicted"/>
<gene>
    <name evidence="2" type="ORF">SO802_027190</name>
</gene>
<dbReference type="Pfam" id="PF00646">
    <property type="entry name" value="F-box"/>
    <property type="match status" value="1"/>
</dbReference>
<dbReference type="InterPro" id="IPR050796">
    <property type="entry name" value="SCF_F-box_component"/>
</dbReference>
<sequence length="440" mass="50140">MAATAKPQPQPHVPEDMLEEILLRLSVKSLLRLSCVCKVWHALITSPKFKKKLLSQNCMNMVVSTNHCVPQILDYEALLYPPQNNNHEVVYDEGSEFGAIPLRGANNEDFSTKLSSCNGLVCVEFFHYEKNVFEVYLWNPSTRSYRNISTSRPRTASKTHFFGFGYDYSTDACKILRPYTFYQRWSDFNSTTDLIEIFSLKTFTWRTIQDKNNICTYKFRLKPYNNTYLNGAIYWTVKSHKPGIVESHNKPSIIYFDLAEEIFHEFPWPEAAAKRIANYQLSDHLSELGIFGEHLCLSLPNHSNLCVELWVMKESCWTISLTISYFKNIFRPRPILLSNRNNIDELLILTGLGQYGDCGAALSSLQTQTQTRSFISAALSSLRSFISEASPSPSPKLHLHLHLQSFTSISISIYIFSISDSPSALSSLKSEASPRCRSVG</sequence>
<protein>
    <recommendedName>
        <fullName evidence="1">F-box domain-containing protein</fullName>
    </recommendedName>
</protein>
<dbReference type="NCBIfam" id="TIGR01640">
    <property type="entry name" value="F_box_assoc_1"/>
    <property type="match status" value="1"/>
</dbReference>
<dbReference type="PANTHER" id="PTHR31672">
    <property type="entry name" value="BNACNNG10540D PROTEIN"/>
    <property type="match status" value="1"/>
</dbReference>
<feature type="domain" description="F-box" evidence="1">
    <location>
        <begin position="7"/>
        <end position="53"/>
    </location>
</feature>
<comment type="caution">
    <text evidence="2">The sequence shown here is derived from an EMBL/GenBank/DDBJ whole genome shotgun (WGS) entry which is preliminary data.</text>
</comment>
<accession>A0AAW2C7I2</accession>
<dbReference type="InterPro" id="IPR017451">
    <property type="entry name" value="F-box-assoc_interact_dom"/>
</dbReference>
<dbReference type="InterPro" id="IPR006527">
    <property type="entry name" value="F-box-assoc_dom_typ1"/>
</dbReference>
<dbReference type="SMART" id="SM00256">
    <property type="entry name" value="FBOX"/>
    <property type="match status" value="1"/>
</dbReference>
<dbReference type="Pfam" id="PF07734">
    <property type="entry name" value="FBA_1"/>
    <property type="match status" value="1"/>
</dbReference>
<reference evidence="2 3" key="1">
    <citation type="submission" date="2024-01" db="EMBL/GenBank/DDBJ databases">
        <title>A telomere-to-telomere, gap-free genome of sweet tea (Lithocarpus litseifolius).</title>
        <authorList>
            <person name="Zhou J."/>
        </authorList>
    </citation>
    <scope>NUCLEOTIDE SEQUENCE [LARGE SCALE GENOMIC DNA]</scope>
    <source>
        <strain evidence="2">Zhou-2022a</strain>
        <tissue evidence="2">Leaf</tissue>
    </source>
</reference>
<name>A0AAW2C7I2_9ROSI</name>
<evidence type="ECO:0000313" key="3">
    <source>
        <dbReference type="Proteomes" id="UP001459277"/>
    </source>
</evidence>
<keyword evidence="3" id="KW-1185">Reference proteome</keyword>
<dbReference type="PROSITE" id="PS50181">
    <property type="entry name" value="FBOX"/>
    <property type="match status" value="1"/>
</dbReference>
<dbReference type="EMBL" id="JAZDWU010000009">
    <property type="protein sequence ID" value="KAK9992205.1"/>
    <property type="molecule type" value="Genomic_DNA"/>
</dbReference>
<dbReference type="AlphaFoldDB" id="A0AAW2C7I2"/>
<evidence type="ECO:0000313" key="2">
    <source>
        <dbReference type="EMBL" id="KAK9992205.1"/>
    </source>
</evidence>
<dbReference type="PANTHER" id="PTHR31672:SF13">
    <property type="entry name" value="F-BOX PROTEIN CPR30-LIKE"/>
    <property type="match status" value="1"/>
</dbReference>
<organism evidence="2 3">
    <name type="scientific">Lithocarpus litseifolius</name>
    <dbReference type="NCBI Taxonomy" id="425828"/>
    <lineage>
        <taxon>Eukaryota</taxon>
        <taxon>Viridiplantae</taxon>
        <taxon>Streptophyta</taxon>
        <taxon>Embryophyta</taxon>
        <taxon>Tracheophyta</taxon>
        <taxon>Spermatophyta</taxon>
        <taxon>Magnoliopsida</taxon>
        <taxon>eudicotyledons</taxon>
        <taxon>Gunneridae</taxon>
        <taxon>Pentapetalae</taxon>
        <taxon>rosids</taxon>
        <taxon>fabids</taxon>
        <taxon>Fagales</taxon>
        <taxon>Fagaceae</taxon>
        <taxon>Lithocarpus</taxon>
    </lineage>
</organism>
<dbReference type="Proteomes" id="UP001459277">
    <property type="component" value="Unassembled WGS sequence"/>
</dbReference>
<dbReference type="CDD" id="cd22157">
    <property type="entry name" value="F-box_AtFBW1-like"/>
    <property type="match status" value="1"/>
</dbReference>
<dbReference type="InterPro" id="IPR036047">
    <property type="entry name" value="F-box-like_dom_sf"/>
</dbReference>
<dbReference type="SUPFAM" id="SSF81383">
    <property type="entry name" value="F-box domain"/>
    <property type="match status" value="1"/>
</dbReference>
<dbReference type="Gene3D" id="1.20.1280.50">
    <property type="match status" value="1"/>
</dbReference>
<dbReference type="InterPro" id="IPR001810">
    <property type="entry name" value="F-box_dom"/>
</dbReference>